<evidence type="ECO:0000313" key="3">
    <source>
        <dbReference type="Proteomes" id="UP000554482"/>
    </source>
</evidence>
<sequence>MARLESQNMFEPLVSLGNNNDNDQLYEMEDSDERDLQCLGGEGVQDQIPMNEVSLDESEPIRPTIQPSNYLAYARKHRKNFKSNGLKRPFLGHQKWVWLTGTHKHNHRANNRAQSSRVVEVLNDAPSIDQPQALDPHVATLVSNVSSPPPPISCAPSISLCSEFGEPSSSTQDRVPSREDVAFSLLSCSSDEDFNRWIRWMVIPFSKEVGMTTSLGIEGQVKMFSDFGRDMDVSFRPQSINLPISNSQLLHSMDLPVPNDA</sequence>
<feature type="compositionally biased region" description="Acidic residues" evidence="1">
    <location>
        <begin position="24"/>
        <end position="33"/>
    </location>
</feature>
<name>A0A7J6VKY0_THATH</name>
<feature type="region of interest" description="Disordered" evidence="1">
    <location>
        <begin position="1"/>
        <end position="33"/>
    </location>
</feature>
<organism evidence="2 3">
    <name type="scientific">Thalictrum thalictroides</name>
    <name type="common">Rue-anemone</name>
    <name type="synonym">Anemone thalictroides</name>
    <dbReference type="NCBI Taxonomy" id="46969"/>
    <lineage>
        <taxon>Eukaryota</taxon>
        <taxon>Viridiplantae</taxon>
        <taxon>Streptophyta</taxon>
        <taxon>Embryophyta</taxon>
        <taxon>Tracheophyta</taxon>
        <taxon>Spermatophyta</taxon>
        <taxon>Magnoliopsida</taxon>
        <taxon>Ranunculales</taxon>
        <taxon>Ranunculaceae</taxon>
        <taxon>Thalictroideae</taxon>
        <taxon>Thalictrum</taxon>
    </lineage>
</organism>
<protein>
    <submittedName>
        <fullName evidence="2">Uncharacterized protein</fullName>
    </submittedName>
</protein>
<dbReference type="EMBL" id="JABWDY010031609">
    <property type="protein sequence ID" value="KAF5184780.1"/>
    <property type="molecule type" value="Genomic_DNA"/>
</dbReference>
<evidence type="ECO:0000313" key="2">
    <source>
        <dbReference type="EMBL" id="KAF5184780.1"/>
    </source>
</evidence>
<gene>
    <name evidence="2" type="ORF">FRX31_025633</name>
</gene>
<dbReference type="Proteomes" id="UP000554482">
    <property type="component" value="Unassembled WGS sequence"/>
</dbReference>
<accession>A0A7J6VKY0</accession>
<dbReference type="AlphaFoldDB" id="A0A7J6VKY0"/>
<evidence type="ECO:0000256" key="1">
    <source>
        <dbReference type="SAM" id="MobiDB-lite"/>
    </source>
</evidence>
<proteinExistence type="predicted"/>
<keyword evidence="3" id="KW-1185">Reference proteome</keyword>
<comment type="caution">
    <text evidence="2">The sequence shown here is derived from an EMBL/GenBank/DDBJ whole genome shotgun (WGS) entry which is preliminary data.</text>
</comment>
<dbReference type="OrthoDB" id="2010649at2759"/>
<reference evidence="2 3" key="1">
    <citation type="submission" date="2020-06" db="EMBL/GenBank/DDBJ databases">
        <title>Transcriptomic and genomic resources for Thalictrum thalictroides and T. hernandezii: Facilitating candidate gene discovery in an emerging model plant lineage.</title>
        <authorList>
            <person name="Arias T."/>
            <person name="Riano-Pachon D.M."/>
            <person name="Di Stilio V.S."/>
        </authorList>
    </citation>
    <scope>NUCLEOTIDE SEQUENCE [LARGE SCALE GENOMIC DNA]</scope>
    <source>
        <strain evidence="3">cv. WT478/WT964</strain>
        <tissue evidence="2">Leaves</tissue>
    </source>
</reference>